<evidence type="ECO:0000313" key="2">
    <source>
        <dbReference type="EMBL" id="OMO66067.1"/>
    </source>
</evidence>
<organism evidence="2 3">
    <name type="scientific">Corchorus capsularis</name>
    <name type="common">Jute</name>
    <dbReference type="NCBI Taxonomy" id="210143"/>
    <lineage>
        <taxon>Eukaryota</taxon>
        <taxon>Viridiplantae</taxon>
        <taxon>Streptophyta</taxon>
        <taxon>Embryophyta</taxon>
        <taxon>Tracheophyta</taxon>
        <taxon>Spermatophyta</taxon>
        <taxon>Magnoliopsida</taxon>
        <taxon>eudicotyledons</taxon>
        <taxon>Gunneridae</taxon>
        <taxon>Pentapetalae</taxon>
        <taxon>rosids</taxon>
        <taxon>malvids</taxon>
        <taxon>Malvales</taxon>
        <taxon>Malvaceae</taxon>
        <taxon>Grewioideae</taxon>
        <taxon>Apeibeae</taxon>
        <taxon>Corchorus</taxon>
    </lineage>
</organism>
<accession>A0A1R3H6T3</accession>
<dbReference type="Proteomes" id="UP000188268">
    <property type="component" value="Unassembled WGS sequence"/>
</dbReference>
<dbReference type="AlphaFoldDB" id="A0A1R3H6T3"/>
<evidence type="ECO:0000313" key="3">
    <source>
        <dbReference type="Proteomes" id="UP000188268"/>
    </source>
</evidence>
<comment type="caution">
    <text evidence="2">The sequence shown here is derived from an EMBL/GenBank/DDBJ whole genome shotgun (WGS) entry which is preliminary data.</text>
</comment>
<sequence length="27" mass="2944">MGARFSVEGVKRSSTRASSETSIDDRN</sequence>
<name>A0A1R3H6T3_COCAP</name>
<reference evidence="2 3" key="1">
    <citation type="submission" date="2013-09" db="EMBL/GenBank/DDBJ databases">
        <title>Corchorus capsularis genome sequencing.</title>
        <authorList>
            <person name="Alam M."/>
            <person name="Haque M.S."/>
            <person name="Islam M.S."/>
            <person name="Emdad E.M."/>
            <person name="Islam M.M."/>
            <person name="Ahmed B."/>
            <person name="Halim A."/>
            <person name="Hossen Q.M.M."/>
            <person name="Hossain M.Z."/>
            <person name="Ahmed R."/>
            <person name="Khan M.M."/>
            <person name="Islam R."/>
            <person name="Rashid M.M."/>
            <person name="Khan S.A."/>
            <person name="Rahman M.S."/>
            <person name="Alam M."/>
        </authorList>
    </citation>
    <scope>NUCLEOTIDE SEQUENCE [LARGE SCALE GENOMIC DNA]</scope>
    <source>
        <strain evidence="3">cv. CVL-1</strain>
        <tissue evidence="2">Whole seedling</tissue>
    </source>
</reference>
<dbReference type="Gramene" id="OMO66067">
    <property type="protein sequence ID" value="OMO66067"/>
    <property type="gene ID" value="CCACVL1_21309"/>
</dbReference>
<gene>
    <name evidence="2" type="ORF">CCACVL1_21309</name>
</gene>
<keyword evidence="3" id="KW-1185">Reference proteome</keyword>
<protein>
    <submittedName>
        <fullName evidence="2">Uncharacterized protein</fullName>
    </submittedName>
</protein>
<feature type="region of interest" description="Disordered" evidence="1">
    <location>
        <begin position="1"/>
        <end position="27"/>
    </location>
</feature>
<dbReference type="EMBL" id="AWWV01012570">
    <property type="protein sequence ID" value="OMO66067.1"/>
    <property type="molecule type" value="Genomic_DNA"/>
</dbReference>
<proteinExistence type="predicted"/>
<evidence type="ECO:0000256" key="1">
    <source>
        <dbReference type="SAM" id="MobiDB-lite"/>
    </source>
</evidence>